<feature type="compositionally biased region" description="Low complexity" evidence="2">
    <location>
        <begin position="12"/>
        <end position="28"/>
    </location>
</feature>
<dbReference type="Gene3D" id="6.10.250.2090">
    <property type="match status" value="1"/>
</dbReference>
<dbReference type="AlphaFoldDB" id="A0A7E4WDG7"/>
<dbReference type="InterPro" id="IPR001107">
    <property type="entry name" value="Band_7"/>
</dbReference>
<dbReference type="FunFam" id="3.30.479.30:FF:000004">
    <property type="entry name" value="Putative membrane protease family, stomatin"/>
    <property type="match status" value="1"/>
</dbReference>
<evidence type="ECO:0000256" key="2">
    <source>
        <dbReference type="SAM" id="MobiDB-lite"/>
    </source>
</evidence>
<dbReference type="SMART" id="SM00244">
    <property type="entry name" value="PHB"/>
    <property type="match status" value="1"/>
</dbReference>
<evidence type="ECO:0000256" key="3">
    <source>
        <dbReference type="SAM" id="Phobius"/>
    </source>
</evidence>
<dbReference type="InterPro" id="IPR043202">
    <property type="entry name" value="Band-7_stomatin-like"/>
</dbReference>
<dbReference type="Proteomes" id="UP000492821">
    <property type="component" value="Unassembled WGS sequence"/>
</dbReference>
<dbReference type="GO" id="GO:0009898">
    <property type="term" value="C:cytoplasmic side of plasma membrane"/>
    <property type="evidence" value="ECO:0007669"/>
    <property type="project" value="UniProtKB-ARBA"/>
</dbReference>
<keyword evidence="3" id="KW-0812">Transmembrane</keyword>
<dbReference type="InterPro" id="IPR001972">
    <property type="entry name" value="Stomatin_HflK_fam"/>
</dbReference>
<evidence type="ECO:0000313" key="5">
    <source>
        <dbReference type="Proteomes" id="UP000492821"/>
    </source>
</evidence>
<accession>A0A7E4WDG7</accession>
<proteinExistence type="inferred from homology"/>
<keyword evidence="5" id="KW-1185">Reference proteome</keyword>
<keyword evidence="3" id="KW-0472">Membrane</keyword>
<feature type="region of interest" description="Disordered" evidence="2">
    <location>
        <begin position="1"/>
        <end position="38"/>
    </location>
</feature>
<dbReference type="PANTHER" id="PTHR10264">
    <property type="entry name" value="BAND 7 PROTEIN-RELATED"/>
    <property type="match status" value="1"/>
</dbReference>
<sequence length="304" mass="33411">MSNPPESIPLKEPIAQEAPPAEEATPPASTTVVMPSDETDPVPNSDFWSRFIIGFATFFLTVTFPLSGLASFRVISEYERGILFRLGRVLSKEALKPGLVFINPFIDTIRIVDMRIKTLNVLPQAILTRDSVTVTVDAVIYTRVTVPTDSVLNVENERQATVLLGQTTLRNILGTLTLAEILSERERIATHLQEVLDKSTDAWGVKVERVEITDVSLPQGMQRSMAAIAEAEREAKARVIAADSEKAASTALKEAAQEMAATPMAFQLRYLQTLNTISAENSSTIVFPLPMEFLNIFKPLIPAV</sequence>
<dbReference type="Gene3D" id="3.30.479.30">
    <property type="entry name" value="Band 7 domain"/>
    <property type="match status" value="1"/>
</dbReference>
<organism evidence="5 6">
    <name type="scientific">Panagrellus redivivus</name>
    <name type="common">Microworm</name>
    <dbReference type="NCBI Taxonomy" id="6233"/>
    <lineage>
        <taxon>Eukaryota</taxon>
        <taxon>Metazoa</taxon>
        <taxon>Ecdysozoa</taxon>
        <taxon>Nematoda</taxon>
        <taxon>Chromadorea</taxon>
        <taxon>Rhabditida</taxon>
        <taxon>Tylenchina</taxon>
        <taxon>Panagrolaimomorpha</taxon>
        <taxon>Panagrolaimoidea</taxon>
        <taxon>Panagrolaimidae</taxon>
        <taxon>Panagrellus</taxon>
    </lineage>
</organism>
<comment type="similarity">
    <text evidence="1">Belongs to the band 7/mec-2 family.</text>
</comment>
<feature type="transmembrane region" description="Helical" evidence="3">
    <location>
        <begin position="51"/>
        <end position="75"/>
    </location>
</feature>
<dbReference type="PRINTS" id="PR00721">
    <property type="entry name" value="STOMATIN"/>
</dbReference>
<dbReference type="WBParaSite" id="Pan_g9696.t1">
    <property type="protein sequence ID" value="Pan_g9696.t1"/>
    <property type="gene ID" value="Pan_g9696"/>
</dbReference>
<keyword evidence="3" id="KW-1133">Transmembrane helix</keyword>
<name>A0A7E4WDG7_PANRE</name>
<evidence type="ECO:0000313" key="6">
    <source>
        <dbReference type="WBParaSite" id="Pan_g9696.t1"/>
    </source>
</evidence>
<reference evidence="6" key="2">
    <citation type="submission" date="2020-10" db="UniProtKB">
        <authorList>
            <consortium name="WormBaseParasite"/>
        </authorList>
    </citation>
    <scope>IDENTIFICATION</scope>
</reference>
<evidence type="ECO:0000256" key="1">
    <source>
        <dbReference type="ARBA" id="ARBA00008164"/>
    </source>
</evidence>
<dbReference type="PANTHER" id="PTHR10264:SF19">
    <property type="entry name" value="AT06885P-RELATED"/>
    <property type="match status" value="1"/>
</dbReference>
<reference evidence="5" key="1">
    <citation type="journal article" date="2013" name="Genetics">
        <title>The draft genome and transcriptome of Panagrellus redivivus are shaped by the harsh demands of a free-living lifestyle.</title>
        <authorList>
            <person name="Srinivasan J."/>
            <person name="Dillman A.R."/>
            <person name="Macchietto M.G."/>
            <person name="Heikkinen L."/>
            <person name="Lakso M."/>
            <person name="Fracchia K.M."/>
            <person name="Antoshechkin I."/>
            <person name="Mortazavi A."/>
            <person name="Wong G."/>
            <person name="Sternberg P.W."/>
        </authorList>
    </citation>
    <scope>NUCLEOTIDE SEQUENCE [LARGE SCALE GENOMIC DNA]</scope>
    <source>
        <strain evidence="5">MT8872</strain>
    </source>
</reference>
<dbReference type="Pfam" id="PF01145">
    <property type="entry name" value="Band_7"/>
    <property type="match status" value="1"/>
</dbReference>
<dbReference type="SUPFAM" id="SSF117892">
    <property type="entry name" value="Band 7/SPFH domain"/>
    <property type="match status" value="1"/>
</dbReference>
<evidence type="ECO:0000259" key="4">
    <source>
        <dbReference type="SMART" id="SM00244"/>
    </source>
</evidence>
<dbReference type="InterPro" id="IPR036013">
    <property type="entry name" value="Band_7/SPFH_dom_sf"/>
</dbReference>
<protein>
    <submittedName>
        <fullName evidence="6">PHB domain-containing protein</fullName>
    </submittedName>
</protein>
<feature type="domain" description="Band 7" evidence="4">
    <location>
        <begin position="70"/>
        <end position="229"/>
    </location>
</feature>